<dbReference type="Pfam" id="PF00723">
    <property type="entry name" value="Glyco_hydro_15"/>
    <property type="match status" value="1"/>
</dbReference>
<evidence type="ECO:0000313" key="10">
    <source>
        <dbReference type="Proteomes" id="UP001262410"/>
    </source>
</evidence>
<dbReference type="SUPFAM" id="SSF48208">
    <property type="entry name" value="Six-hairpin glycosidases"/>
    <property type="match status" value="1"/>
</dbReference>
<evidence type="ECO:0000256" key="5">
    <source>
        <dbReference type="ARBA" id="ARBA00023277"/>
    </source>
</evidence>
<dbReference type="Gene3D" id="1.50.10.10">
    <property type="match status" value="1"/>
</dbReference>
<reference evidence="9 10" key="1">
    <citation type="submission" date="2023-07" db="EMBL/GenBank/DDBJ databases">
        <title>Sorghum-associated microbial communities from plants grown in Nebraska, USA.</title>
        <authorList>
            <person name="Schachtman D."/>
        </authorList>
    </citation>
    <scope>NUCLEOTIDE SEQUENCE [LARGE SCALE GENOMIC DNA]</scope>
    <source>
        <strain evidence="9 10">584</strain>
    </source>
</reference>
<organism evidence="9 10">
    <name type="scientific">Inquilinus ginsengisoli</name>
    <dbReference type="NCBI Taxonomy" id="363840"/>
    <lineage>
        <taxon>Bacteria</taxon>
        <taxon>Pseudomonadati</taxon>
        <taxon>Pseudomonadota</taxon>
        <taxon>Alphaproteobacteria</taxon>
        <taxon>Rhodospirillales</taxon>
        <taxon>Rhodospirillaceae</taxon>
        <taxon>Inquilinus</taxon>
    </lineage>
</organism>
<accession>A0ABU1JWB5</accession>
<evidence type="ECO:0000256" key="3">
    <source>
        <dbReference type="ARBA" id="ARBA00012593"/>
    </source>
</evidence>
<dbReference type="InterPro" id="IPR000165">
    <property type="entry name" value="Glucoamylase"/>
</dbReference>
<dbReference type="PRINTS" id="PR00736">
    <property type="entry name" value="GLHYDRLASE15"/>
</dbReference>
<dbReference type="RefSeq" id="WP_309799406.1">
    <property type="nucleotide sequence ID" value="NZ_JAVDPW010000010.1"/>
</dbReference>
<keyword evidence="6 9" id="KW-0326">Glycosidase</keyword>
<dbReference type="InterPro" id="IPR008928">
    <property type="entry name" value="6-hairpin_glycosidase_sf"/>
</dbReference>
<feature type="domain" description="GH15-like" evidence="8">
    <location>
        <begin position="163"/>
        <end position="467"/>
    </location>
</feature>
<evidence type="ECO:0000313" key="9">
    <source>
        <dbReference type="EMBL" id="MDR6292901.1"/>
    </source>
</evidence>
<dbReference type="Proteomes" id="UP001262410">
    <property type="component" value="Unassembled WGS sequence"/>
</dbReference>
<keyword evidence="7" id="KW-0624">Polysaccharide degradation</keyword>
<name>A0ABU1JWB5_9PROT</name>
<dbReference type="PANTHER" id="PTHR31616:SF9">
    <property type="entry name" value="GLUCOAMYLASE, INTRACELLULAR SPORULATION-SPECIFIC"/>
    <property type="match status" value="1"/>
</dbReference>
<dbReference type="PANTHER" id="PTHR31616">
    <property type="entry name" value="TREHALASE"/>
    <property type="match status" value="1"/>
</dbReference>
<keyword evidence="4 9" id="KW-0378">Hydrolase</keyword>
<dbReference type="InterPro" id="IPR011613">
    <property type="entry name" value="GH15-like"/>
</dbReference>
<evidence type="ECO:0000256" key="1">
    <source>
        <dbReference type="ARBA" id="ARBA00001863"/>
    </source>
</evidence>
<dbReference type="InterPro" id="IPR012341">
    <property type="entry name" value="6hp_glycosidase-like_sf"/>
</dbReference>
<proteinExistence type="inferred from homology"/>
<gene>
    <name evidence="9" type="ORF">E9232_005446</name>
</gene>
<dbReference type="EMBL" id="JAVDPW010000010">
    <property type="protein sequence ID" value="MDR6292901.1"/>
    <property type="molecule type" value="Genomic_DNA"/>
</dbReference>
<comment type="catalytic activity">
    <reaction evidence="1">
        <text>Hydrolysis of terminal (1-&gt;4)-linked alpha-D-glucose residues successively from non-reducing ends of the chains with release of beta-D-glucose.</text>
        <dbReference type="EC" id="3.2.1.3"/>
    </reaction>
</comment>
<keyword evidence="5" id="KW-0119">Carbohydrate metabolism</keyword>
<keyword evidence="10" id="KW-1185">Reference proteome</keyword>
<evidence type="ECO:0000256" key="7">
    <source>
        <dbReference type="ARBA" id="ARBA00023326"/>
    </source>
</evidence>
<evidence type="ECO:0000256" key="2">
    <source>
        <dbReference type="ARBA" id="ARBA00006188"/>
    </source>
</evidence>
<dbReference type="EC" id="3.2.1.3" evidence="3"/>
<evidence type="ECO:0000256" key="6">
    <source>
        <dbReference type="ARBA" id="ARBA00023295"/>
    </source>
</evidence>
<evidence type="ECO:0000259" key="8">
    <source>
        <dbReference type="Pfam" id="PF00723"/>
    </source>
</evidence>
<dbReference type="GO" id="GO:0004339">
    <property type="term" value="F:glucan 1,4-alpha-glucosidase activity"/>
    <property type="evidence" value="ECO:0007669"/>
    <property type="project" value="UniProtKB-EC"/>
</dbReference>
<protein>
    <recommendedName>
        <fullName evidence="3">glucan 1,4-alpha-glucosidase</fullName>
        <ecNumber evidence="3">3.2.1.3</ecNumber>
    </recommendedName>
</protein>
<sequence>MRSDGPGLAGWAERQYAVSARNLTLGVSATHLVKQRPPFRQRIVPKPGSVVATAVMGAYDPDPDYFFHWYRDSALVMDALRIAIADGSRPAADAGLVRDFIRFSLDLRGLTGAAVLAAGDPKRGVDPAFVQHVRSDADLRGVAGDRIWGEVRVNPDGTLDTLNWSRPQHDGPALRALTLLRGLDLDGLDRAGAAELLHIDLAFTLAHHREPSFEIWEDSLGHDYYTQAVQCAALREGAGWLEAQGDAGTADRCRQASAALATALDGHWQADAGAYASLLPASSDAPRRALDIAVILGVLHAGLTDGPHSVLDPRAQATLAALEDLFAGLYPINQDRPSGRAPALGRYREDQYYGGGAWYIATLGAAEFHFRLAGALAGGTDFALTADNRGFVARALGAEPRAEDAASPAGRRRLADAFLARGDAFLATVRAYTPDDGALSEQFDRTTGAQTSAKHLGWSYAGFISALAARRKASVSLRAR</sequence>
<evidence type="ECO:0000256" key="4">
    <source>
        <dbReference type="ARBA" id="ARBA00022801"/>
    </source>
</evidence>
<comment type="caution">
    <text evidence="9">The sequence shown here is derived from an EMBL/GenBank/DDBJ whole genome shotgun (WGS) entry which is preliminary data.</text>
</comment>
<comment type="similarity">
    <text evidence="2">Belongs to the glycosyl hydrolase 15 family.</text>
</comment>